<sequence length="123" mass="14396">MADDGWARDLMIIHEWGNGLSPIDAKLFTLPRRSRPGYSERQTLIRDTFWVLAWMELNEIDDMVDAALFRLKPLPTKAQILFPQSKISQIIYYFLLSDRALLEEQLQLLITNQYLQPHPTPKP</sequence>
<feature type="non-terminal residue" evidence="1">
    <location>
        <position position="123"/>
    </location>
</feature>
<gene>
    <name evidence="1" type="ORF">VP01_1868g3</name>
</gene>
<dbReference type="VEuPathDB" id="FungiDB:VP01_1868g3"/>
<dbReference type="EMBL" id="LAVV01006690">
    <property type="protein sequence ID" value="KNZ58755.1"/>
    <property type="molecule type" value="Genomic_DNA"/>
</dbReference>
<name>A0A0L6VF60_9BASI</name>
<dbReference type="Proteomes" id="UP000037035">
    <property type="component" value="Unassembled WGS sequence"/>
</dbReference>
<keyword evidence="2" id="KW-1185">Reference proteome</keyword>
<accession>A0A0L6VF60</accession>
<evidence type="ECO:0000313" key="1">
    <source>
        <dbReference type="EMBL" id="KNZ58755.1"/>
    </source>
</evidence>
<proteinExistence type="predicted"/>
<reference evidence="1 2" key="1">
    <citation type="submission" date="2015-08" db="EMBL/GenBank/DDBJ databases">
        <title>Next Generation Sequencing and Analysis of the Genome of Puccinia sorghi L Schw, the Causal Agent of Maize Common Rust.</title>
        <authorList>
            <person name="Rochi L."/>
            <person name="Burguener G."/>
            <person name="Darino M."/>
            <person name="Turjanski A."/>
            <person name="Kreff E."/>
            <person name="Dieguez M.J."/>
            <person name="Sacco F."/>
        </authorList>
    </citation>
    <scope>NUCLEOTIDE SEQUENCE [LARGE SCALE GENOMIC DNA]</scope>
    <source>
        <strain evidence="1 2">RO10H11247</strain>
    </source>
</reference>
<comment type="caution">
    <text evidence="1">The sequence shown here is derived from an EMBL/GenBank/DDBJ whole genome shotgun (WGS) entry which is preliminary data.</text>
</comment>
<evidence type="ECO:0000313" key="2">
    <source>
        <dbReference type="Proteomes" id="UP000037035"/>
    </source>
</evidence>
<dbReference type="AlphaFoldDB" id="A0A0L6VF60"/>
<organism evidence="1 2">
    <name type="scientific">Puccinia sorghi</name>
    <dbReference type="NCBI Taxonomy" id="27349"/>
    <lineage>
        <taxon>Eukaryota</taxon>
        <taxon>Fungi</taxon>
        <taxon>Dikarya</taxon>
        <taxon>Basidiomycota</taxon>
        <taxon>Pucciniomycotina</taxon>
        <taxon>Pucciniomycetes</taxon>
        <taxon>Pucciniales</taxon>
        <taxon>Pucciniaceae</taxon>
        <taxon>Puccinia</taxon>
    </lineage>
</organism>
<dbReference type="OrthoDB" id="10452027at2759"/>
<protein>
    <submittedName>
        <fullName evidence="1">Uncharacterized protein</fullName>
    </submittedName>
</protein>